<sequence length="351" mass="37825">MSFAATATDQIAQRRAPRLGSREADFLAAVTRLQKLTAADLEAVNGEILSRMQSPVRMIPELAGHLIKAGGKRLRPMLTLASANLLNYQGNDHVKLAASVELIHGATLLHDDVVDGSALRRGASTANIIWGNKESVLVGDFIFARAFELMVEAKDLRVLHALSHASGIIAQGEVLQLTTQKNLSATFETYLEVVEAKTAALFAAATEVGGLISGRNPQEEAAIRNFGLNFGIAYQLIDDALDYAGFEATLGKTVGDDFREGKMTAPVVFAVARARDDEKSFWRRAIANGDIKENDFEKACSLMERDSAIEDTILCARRYADKALEALAVLPDNTFSSALGDLVTTSTARAS</sequence>
<proteinExistence type="inferred from homology"/>
<evidence type="ECO:0000256" key="1">
    <source>
        <dbReference type="ARBA" id="ARBA00001946"/>
    </source>
</evidence>
<dbReference type="Gene3D" id="1.10.600.10">
    <property type="entry name" value="Farnesyl Diphosphate Synthase"/>
    <property type="match status" value="1"/>
</dbReference>
<dbReference type="SUPFAM" id="SSF48576">
    <property type="entry name" value="Terpenoid synthases"/>
    <property type="match status" value="1"/>
</dbReference>
<dbReference type="PANTHER" id="PTHR12001:SF69">
    <property type="entry name" value="ALL TRANS-POLYPRENYL-DIPHOSPHATE SYNTHASE PDSS1"/>
    <property type="match status" value="1"/>
</dbReference>
<keyword evidence="4" id="KW-0479">Metal-binding</keyword>
<dbReference type="CDD" id="cd00685">
    <property type="entry name" value="Trans_IPPS_HT"/>
    <property type="match status" value="1"/>
</dbReference>
<dbReference type="Proteomes" id="UP001214043">
    <property type="component" value="Chromosome"/>
</dbReference>
<dbReference type="SFLD" id="SFLDS00005">
    <property type="entry name" value="Isoprenoid_Synthase_Type_I"/>
    <property type="match status" value="1"/>
</dbReference>
<evidence type="ECO:0000313" key="8">
    <source>
        <dbReference type="Proteomes" id="UP001214043"/>
    </source>
</evidence>
<evidence type="ECO:0000256" key="5">
    <source>
        <dbReference type="ARBA" id="ARBA00022842"/>
    </source>
</evidence>
<evidence type="ECO:0000256" key="4">
    <source>
        <dbReference type="ARBA" id="ARBA00022723"/>
    </source>
</evidence>
<dbReference type="PROSITE" id="PS00723">
    <property type="entry name" value="POLYPRENYL_SYNTHASE_1"/>
    <property type="match status" value="1"/>
</dbReference>
<comment type="cofactor">
    <cofactor evidence="1">
        <name>Mg(2+)</name>
        <dbReference type="ChEBI" id="CHEBI:18420"/>
    </cofactor>
</comment>
<evidence type="ECO:0000256" key="6">
    <source>
        <dbReference type="RuleBase" id="RU004466"/>
    </source>
</evidence>
<keyword evidence="3 6" id="KW-0808">Transferase</keyword>
<dbReference type="GO" id="GO:0004659">
    <property type="term" value="F:prenyltransferase activity"/>
    <property type="evidence" value="ECO:0007669"/>
    <property type="project" value="InterPro"/>
</dbReference>
<organism evidence="7 8">
    <name type="scientific">Hyphococcus flavus</name>
    <dbReference type="NCBI Taxonomy" id="1866326"/>
    <lineage>
        <taxon>Bacteria</taxon>
        <taxon>Pseudomonadati</taxon>
        <taxon>Pseudomonadota</taxon>
        <taxon>Alphaproteobacteria</taxon>
        <taxon>Parvularculales</taxon>
        <taxon>Parvularculaceae</taxon>
        <taxon>Hyphococcus</taxon>
    </lineage>
</organism>
<dbReference type="RefSeq" id="WP_274495183.1">
    <property type="nucleotide sequence ID" value="NZ_CP118166.1"/>
</dbReference>
<dbReference type="InterPro" id="IPR000092">
    <property type="entry name" value="Polyprenyl_synt"/>
</dbReference>
<dbReference type="InterPro" id="IPR008949">
    <property type="entry name" value="Isoprenoid_synthase_dom_sf"/>
</dbReference>
<gene>
    <name evidence="7" type="ORF">PUV54_08380</name>
</gene>
<reference evidence="7" key="1">
    <citation type="submission" date="2023-02" db="EMBL/GenBank/DDBJ databases">
        <title>Genome sequence of Hyphococcus flavus.</title>
        <authorList>
            <person name="Rong J.-C."/>
            <person name="Zhao Q."/>
            <person name="Yi M."/>
            <person name="Wu J.-Y."/>
        </authorList>
    </citation>
    <scope>NUCLEOTIDE SEQUENCE</scope>
    <source>
        <strain evidence="7">MCCC 1K03223</strain>
    </source>
</reference>
<dbReference type="PANTHER" id="PTHR12001">
    <property type="entry name" value="GERANYLGERANYL PYROPHOSPHATE SYNTHASE"/>
    <property type="match status" value="1"/>
</dbReference>
<accession>A0AAE9ZHZ2</accession>
<dbReference type="KEGG" id="hfl:PUV54_08380"/>
<dbReference type="InterPro" id="IPR033749">
    <property type="entry name" value="Polyprenyl_synt_CS"/>
</dbReference>
<evidence type="ECO:0000313" key="7">
    <source>
        <dbReference type="EMBL" id="WDI33212.1"/>
    </source>
</evidence>
<dbReference type="GO" id="GO:0008299">
    <property type="term" value="P:isoprenoid biosynthetic process"/>
    <property type="evidence" value="ECO:0007669"/>
    <property type="project" value="InterPro"/>
</dbReference>
<dbReference type="Pfam" id="PF00348">
    <property type="entry name" value="polyprenyl_synt"/>
    <property type="match status" value="1"/>
</dbReference>
<keyword evidence="5" id="KW-0460">Magnesium</keyword>
<name>A0AAE9ZHZ2_9PROT</name>
<dbReference type="GO" id="GO:0046872">
    <property type="term" value="F:metal ion binding"/>
    <property type="evidence" value="ECO:0007669"/>
    <property type="project" value="UniProtKB-KW"/>
</dbReference>
<dbReference type="AlphaFoldDB" id="A0AAE9ZHZ2"/>
<evidence type="ECO:0000256" key="2">
    <source>
        <dbReference type="ARBA" id="ARBA00006706"/>
    </source>
</evidence>
<comment type="similarity">
    <text evidence="2 6">Belongs to the FPP/GGPP synthase family.</text>
</comment>
<keyword evidence="8" id="KW-1185">Reference proteome</keyword>
<evidence type="ECO:0000256" key="3">
    <source>
        <dbReference type="ARBA" id="ARBA00022679"/>
    </source>
</evidence>
<protein>
    <submittedName>
        <fullName evidence="7">Polyprenyl synthetase family protein</fullName>
    </submittedName>
</protein>
<dbReference type="EMBL" id="CP118166">
    <property type="protein sequence ID" value="WDI33212.1"/>
    <property type="molecule type" value="Genomic_DNA"/>
</dbReference>